<keyword evidence="2" id="KW-1185">Reference proteome</keyword>
<protein>
    <submittedName>
        <fullName evidence="1">Uncharacterized protein</fullName>
    </submittedName>
</protein>
<dbReference type="Proteomes" id="UP000637643">
    <property type="component" value="Unassembled WGS sequence"/>
</dbReference>
<dbReference type="RefSeq" id="WP_189032270.1">
    <property type="nucleotide sequence ID" value="NZ_BMKR01000056.1"/>
</dbReference>
<dbReference type="EMBL" id="BMKR01000056">
    <property type="protein sequence ID" value="GGG12281.1"/>
    <property type="molecule type" value="Genomic_DNA"/>
</dbReference>
<proteinExistence type="predicted"/>
<evidence type="ECO:0000313" key="1">
    <source>
        <dbReference type="EMBL" id="GGG12281.1"/>
    </source>
</evidence>
<gene>
    <name evidence="1" type="ORF">GCM10010912_65910</name>
</gene>
<sequence>MDSLDQALKQFISIRMEYTASSLLYHSNEYKQLIEECNQRFTDLEAYLPLAGKQLLQDYDTNSMLLQGIAETLMYKQGLKDGLRLHQMLENE</sequence>
<organism evidence="1 2">
    <name type="scientific">Paenibacillus albidus</name>
    <dbReference type="NCBI Taxonomy" id="2041023"/>
    <lineage>
        <taxon>Bacteria</taxon>
        <taxon>Bacillati</taxon>
        <taxon>Bacillota</taxon>
        <taxon>Bacilli</taxon>
        <taxon>Bacillales</taxon>
        <taxon>Paenibacillaceae</taxon>
        <taxon>Paenibacillus</taxon>
    </lineage>
</organism>
<dbReference type="AlphaFoldDB" id="A0A917FXG3"/>
<reference evidence="1" key="1">
    <citation type="journal article" date="2014" name="Int. J. Syst. Evol. Microbiol.">
        <title>Complete genome sequence of Corynebacterium casei LMG S-19264T (=DSM 44701T), isolated from a smear-ripened cheese.</title>
        <authorList>
            <consortium name="US DOE Joint Genome Institute (JGI-PGF)"/>
            <person name="Walter F."/>
            <person name="Albersmeier A."/>
            <person name="Kalinowski J."/>
            <person name="Ruckert C."/>
        </authorList>
    </citation>
    <scope>NUCLEOTIDE SEQUENCE</scope>
    <source>
        <strain evidence="1">CGMCC 1.16134</strain>
    </source>
</reference>
<name>A0A917FXG3_9BACL</name>
<evidence type="ECO:0000313" key="2">
    <source>
        <dbReference type="Proteomes" id="UP000637643"/>
    </source>
</evidence>
<comment type="caution">
    <text evidence="1">The sequence shown here is derived from an EMBL/GenBank/DDBJ whole genome shotgun (WGS) entry which is preliminary data.</text>
</comment>
<reference evidence="1" key="2">
    <citation type="submission" date="2020-09" db="EMBL/GenBank/DDBJ databases">
        <authorList>
            <person name="Sun Q."/>
            <person name="Zhou Y."/>
        </authorList>
    </citation>
    <scope>NUCLEOTIDE SEQUENCE</scope>
    <source>
        <strain evidence="1">CGMCC 1.16134</strain>
    </source>
</reference>
<accession>A0A917FXG3</accession>